<dbReference type="PANTHER" id="PTHR30204">
    <property type="entry name" value="REDOX-CYCLING DRUG-SENSING TRANSCRIPTIONAL ACTIVATOR SOXR"/>
    <property type="match status" value="1"/>
</dbReference>
<dbReference type="InterPro" id="IPR029442">
    <property type="entry name" value="GyrI-like"/>
</dbReference>
<dbReference type="InterPro" id="IPR047057">
    <property type="entry name" value="MerR_fam"/>
</dbReference>
<dbReference type="CDD" id="cd01107">
    <property type="entry name" value="HTH_BmrR"/>
    <property type="match status" value="1"/>
</dbReference>
<evidence type="ECO:0000256" key="4">
    <source>
        <dbReference type="ARBA" id="ARBA00023163"/>
    </source>
</evidence>
<keyword evidence="3" id="KW-0238">DNA-binding</keyword>
<dbReference type="HOGENOM" id="CLU_065103_2_2_10"/>
<reference evidence="6 7" key="1">
    <citation type="submission" date="2012-01" db="EMBL/GenBank/DDBJ databases">
        <title>The Genome Sequence of Odoribacter laneus YIT 12061.</title>
        <authorList>
            <consortium name="The Broad Institute Genome Sequencing Platform"/>
            <person name="Earl A."/>
            <person name="Ward D."/>
            <person name="Feldgarden M."/>
            <person name="Gevers D."/>
            <person name="Morotomi M."/>
            <person name="Young S.K."/>
            <person name="Zeng Q."/>
            <person name="Gargeya S."/>
            <person name="Fitzgerald M."/>
            <person name="Haas B."/>
            <person name="Abouelleil A."/>
            <person name="Alvarado L."/>
            <person name="Arachchi H.M."/>
            <person name="Berlin A."/>
            <person name="Chapman S.B."/>
            <person name="Gearin G."/>
            <person name="Goldberg J."/>
            <person name="Griggs A."/>
            <person name="Gujja S."/>
            <person name="Hansen M."/>
            <person name="Heiman D."/>
            <person name="Howarth C."/>
            <person name="Larimer J."/>
            <person name="Lui A."/>
            <person name="MacDonald P.J.P."/>
            <person name="McCowen C."/>
            <person name="Montmayeur A."/>
            <person name="Murphy C."/>
            <person name="Neiman D."/>
            <person name="Pearson M."/>
            <person name="Priest M."/>
            <person name="Roberts A."/>
            <person name="Saif S."/>
            <person name="Shea T."/>
            <person name="Sisk P."/>
            <person name="Stolte C."/>
            <person name="Sykes S."/>
            <person name="Wortman J."/>
            <person name="Nusbaum C."/>
            <person name="Birren B."/>
        </authorList>
    </citation>
    <scope>NUCLEOTIDE SEQUENCE [LARGE SCALE GENOMIC DNA]</scope>
    <source>
        <strain evidence="6 7">YIT 12061</strain>
    </source>
</reference>
<evidence type="ECO:0000256" key="3">
    <source>
        <dbReference type="ARBA" id="ARBA00023125"/>
    </source>
</evidence>
<evidence type="ECO:0000256" key="2">
    <source>
        <dbReference type="ARBA" id="ARBA00023015"/>
    </source>
</evidence>
<dbReference type="SUPFAM" id="SSF55136">
    <property type="entry name" value="Probable bacterial effector-binding domain"/>
    <property type="match status" value="1"/>
</dbReference>
<evidence type="ECO:0000313" key="7">
    <source>
        <dbReference type="Proteomes" id="UP000004892"/>
    </source>
</evidence>
<keyword evidence="7" id="KW-1185">Reference proteome</keyword>
<keyword evidence="4" id="KW-0804">Transcription</keyword>
<sequence>MYNKIKFKIGEFSKLNRVTVKTLRHYEEIGLLIPAEIDEWTGYRYYHVGQFQQMSDIIYLKRLGFSLEEIRDLLENGKQIPSLPLIETKLSQCAEEQKQLQWRHNELSKLAKSLQKQEAMEKVIIKSLPAIIVASHRRIISGYQELFHLCPNVIGPEMYRLGCTCPEPGYGYTIEHSKEFNENRIDIEYCEEVYEKLTDSELIQFKEIPAMPMVACMYHHGSYETFPETFSKLFEYVEQNGYTIADPPRYSYIDGIWNKDSEEEWLTEIQIPVTKE</sequence>
<dbReference type="AlphaFoldDB" id="H1DEL0"/>
<dbReference type="GO" id="GO:0003700">
    <property type="term" value="F:DNA-binding transcription factor activity"/>
    <property type="evidence" value="ECO:0007669"/>
    <property type="project" value="InterPro"/>
</dbReference>
<dbReference type="InterPro" id="IPR009061">
    <property type="entry name" value="DNA-bd_dom_put_sf"/>
</dbReference>
<dbReference type="Pfam" id="PF06445">
    <property type="entry name" value="GyrI-like"/>
    <property type="match status" value="1"/>
</dbReference>
<dbReference type="STRING" id="742817.HMPREF9449_00696"/>
<dbReference type="Pfam" id="PF13411">
    <property type="entry name" value="MerR_1"/>
    <property type="match status" value="1"/>
</dbReference>
<dbReference type="PANTHER" id="PTHR30204:SF69">
    <property type="entry name" value="MERR-FAMILY TRANSCRIPTIONAL REGULATOR"/>
    <property type="match status" value="1"/>
</dbReference>
<evidence type="ECO:0000313" key="6">
    <source>
        <dbReference type="EMBL" id="EHP49910.1"/>
    </source>
</evidence>
<evidence type="ECO:0000256" key="1">
    <source>
        <dbReference type="ARBA" id="ARBA00022491"/>
    </source>
</evidence>
<dbReference type="Gene3D" id="1.10.1660.10">
    <property type="match status" value="1"/>
</dbReference>
<dbReference type="GO" id="GO:0003677">
    <property type="term" value="F:DNA binding"/>
    <property type="evidence" value="ECO:0007669"/>
    <property type="project" value="UniProtKB-KW"/>
</dbReference>
<dbReference type="InterPro" id="IPR011256">
    <property type="entry name" value="Reg_factor_effector_dom_sf"/>
</dbReference>
<dbReference type="PROSITE" id="PS50937">
    <property type="entry name" value="HTH_MERR_2"/>
    <property type="match status" value="1"/>
</dbReference>
<dbReference type="eggNOG" id="COG0789">
    <property type="taxonomic scope" value="Bacteria"/>
</dbReference>
<dbReference type="Gene3D" id="3.20.80.10">
    <property type="entry name" value="Regulatory factor, effector binding domain"/>
    <property type="match status" value="1"/>
</dbReference>
<dbReference type="GeneID" id="98068321"/>
<accession>H1DEL0</accession>
<gene>
    <name evidence="6" type="ORF">HMPREF9449_00696</name>
</gene>
<dbReference type="RefSeq" id="WP_009135844.1">
    <property type="nucleotide sequence ID" value="NZ_JH594596.1"/>
</dbReference>
<proteinExistence type="predicted"/>
<dbReference type="EMBL" id="ADMC01000008">
    <property type="protein sequence ID" value="EHP49910.1"/>
    <property type="molecule type" value="Genomic_DNA"/>
</dbReference>
<feature type="domain" description="HTH merR-type" evidence="5">
    <location>
        <begin position="6"/>
        <end position="76"/>
    </location>
</feature>
<organism evidence="6 7">
    <name type="scientific">Odoribacter laneus YIT 12061</name>
    <dbReference type="NCBI Taxonomy" id="742817"/>
    <lineage>
        <taxon>Bacteria</taxon>
        <taxon>Pseudomonadati</taxon>
        <taxon>Bacteroidota</taxon>
        <taxon>Bacteroidia</taxon>
        <taxon>Bacteroidales</taxon>
        <taxon>Odoribacteraceae</taxon>
        <taxon>Odoribacter</taxon>
    </lineage>
</organism>
<dbReference type="SUPFAM" id="SSF46955">
    <property type="entry name" value="Putative DNA-binding domain"/>
    <property type="match status" value="1"/>
</dbReference>
<dbReference type="SMART" id="SM00871">
    <property type="entry name" value="AraC_E_bind"/>
    <property type="match status" value="1"/>
</dbReference>
<dbReference type="Proteomes" id="UP000004892">
    <property type="component" value="Unassembled WGS sequence"/>
</dbReference>
<dbReference type="SMART" id="SM00422">
    <property type="entry name" value="HTH_MERR"/>
    <property type="match status" value="1"/>
</dbReference>
<keyword evidence="2" id="KW-0805">Transcription regulation</keyword>
<evidence type="ECO:0000259" key="5">
    <source>
        <dbReference type="PROSITE" id="PS50937"/>
    </source>
</evidence>
<name>H1DEL0_9BACT</name>
<dbReference type="eggNOG" id="COG4978">
    <property type="taxonomic scope" value="Bacteria"/>
</dbReference>
<dbReference type="InterPro" id="IPR000551">
    <property type="entry name" value="MerR-type_HTH_dom"/>
</dbReference>
<keyword evidence="1" id="KW-0678">Repressor</keyword>
<dbReference type="InterPro" id="IPR010499">
    <property type="entry name" value="AraC_E-bd"/>
</dbReference>
<protein>
    <recommendedName>
        <fullName evidence="5">HTH merR-type domain-containing protein</fullName>
    </recommendedName>
</protein>
<dbReference type="PATRIC" id="fig|742817.3.peg.745"/>
<comment type="caution">
    <text evidence="6">The sequence shown here is derived from an EMBL/GenBank/DDBJ whole genome shotgun (WGS) entry which is preliminary data.</text>
</comment>